<proteinExistence type="predicted"/>
<dbReference type="Proteomes" id="UP000258309">
    <property type="component" value="Unassembled WGS sequence"/>
</dbReference>
<feature type="non-terminal residue" evidence="1">
    <location>
        <position position="1"/>
    </location>
</feature>
<organism evidence="1 2">
    <name type="scientific">Scytalidium lignicola</name>
    <name type="common">Hyphomycete</name>
    <dbReference type="NCBI Taxonomy" id="5539"/>
    <lineage>
        <taxon>Eukaryota</taxon>
        <taxon>Fungi</taxon>
        <taxon>Dikarya</taxon>
        <taxon>Ascomycota</taxon>
        <taxon>Pezizomycotina</taxon>
        <taxon>Leotiomycetes</taxon>
        <taxon>Leotiomycetes incertae sedis</taxon>
        <taxon>Scytalidium</taxon>
    </lineage>
</organism>
<keyword evidence="2" id="KW-1185">Reference proteome</keyword>
<accession>A0A3E2HHZ9</accession>
<dbReference type="OrthoDB" id="3438909at2759"/>
<gene>
    <name evidence="1" type="ORF">B7463_g3538</name>
</gene>
<reference evidence="1 2" key="1">
    <citation type="submission" date="2018-05" db="EMBL/GenBank/DDBJ databases">
        <title>Draft genome sequence of Scytalidium lignicola DSM 105466, a ubiquitous saprotrophic fungus.</title>
        <authorList>
            <person name="Buettner E."/>
            <person name="Gebauer A.M."/>
            <person name="Hofrichter M."/>
            <person name="Liers C."/>
            <person name="Kellner H."/>
        </authorList>
    </citation>
    <scope>NUCLEOTIDE SEQUENCE [LARGE SCALE GENOMIC DNA]</scope>
    <source>
        <strain evidence="1 2">DSM 105466</strain>
    </source>
</reference>
<comment type="caution">
    <text evidence="1">The sequence shown here is derived from an EMBL/GenBank/DDBJ whole genome shotgun (WGS) entry which is preliminary data.</text>
</comment>
<sequence length="279" mass="31965">MEPIDFQYSGVRHLLQCITNIQDDAVAVKGVTPEQFTQLRSEFEEKGRKFRLSLFLADIKLVIITIPTPYHEAMHARLGHRIYAKAIVMRLKNEFIPVAVSTYDQRDAAGNITSSGESDSSYKPEPLRPTVHHYPTLIIQSGYTQSWNSLRTKGRWWFEVSKHDVKIVLLVRLDEVRQEITIERWKEVQHAPQQLGQQISAHTAVEPRCVQNITISRAPRIGFNNPNRFNPTSYQVVNAPLRLDFIDLMLRPPIAPEADIILGVADLQEFAAGVWRNYP</sequence>
<feature type="non-terminal residue" evidence="1">
    <location>
        <position position="279"/>
    </location>
</feature>
<name>A0A3E2HHZ9_SCYLI</name>
<protein>
    <submittedName>
        <fullName evidence="1">Uncharacterized protein</fullName>
    </submittedName>
</protein>
<dbReference type="EMBL" id="NCSJ02000048">
    <property type="protein sequence ID" value="RFU32773.1"/>
    <property type="molecule type" value="Genomic_DNA"/>
</dbReference>
<dbReference type="OMA" id="QAYCAHE"/>
<evidence type="ECO:0000313" key="1">
    <source>
        <dbReference type="EMBL" id="RFU32773.1"/>
    </source>
</evidence>
<evidence type="ECO:0000313" key="2">
    <source>
        <dbReference type="Proteomes" id="UP000258309"/>
    </source>
</evidence>
<dbReference type="AlphaFoldDB" id="A0A3E2HHZ9"/>